<accession>A0A0U3HBE6</accession>
<dbReference type="Proteomes" id="UP000065473">
    <property type="component" value="Chromosome"/>
</dbReference>
<name>A0A0U3HBE6_9CREN</name>
<dbReference type="AlphaFoldDB" id="A0A0U3HBE6"/>
<reference evidence="3 4" key="1">
    <citation type="submission" date="2015-12" db="EMBL/GenBank/DDBJ databases">
        <title>A stable core within a dynamic pangenome in Sulfolobus acidocaldarius.</title>
        <authorList>
            <person name="Anderson R."/>
            <person name="Kouris A."/>
            <person name="Seward C."/>
            <person name="Campbell K."/>
            <person name="Whitaker R."/>
        </authorList>
    </citation>
    <scope>NUCLEOTIDE SEQUENCE [LARGE SCALE GENOMIC DNA]</scope>
    <source>
        <strain evidence="1 4">GG12-C01-09</strain>
        <strain evidence="2 3">NG05B_CO5_07</strain>
    </source>
</reference>
<protein>
    <recommendedName>
        <fullName evidence="5">Ribbon-helix-helix domain-containing protein</fullName>
    </recommendedName>
</protein>
<dbReference type="Proteomes" id="UP000060043">
    <property type="component" value="Chromosome"/>
</dbReference>
<sequence>MRIKVPKEWYEILNQIARKKHITLSNLIAEISKSTECLGLPYISSTQYKQINVSIEDKQIEWKIEKFLFCN</sequence>
<gene>
    <name evidence="1" type="ORF">ATY89_04205</name>
    <name evidence="2" type="ORF">ATZ20_07230</name>
</gene>
<dbReference type="OMA" id="EDKQIEW"/>
<dbReference type="EMBL" id="CP013694">
    <property type="protein sequence ID" value="ALU29216.1"/>
    <property type="molecule type" value="Genomic_DNA"/>
</dbReference>
<evidence type="ECO:0000313" key="2">
    <source>
        <dbReference type="EMBL" id="ALU31943.1"/>
    </source>
</evidence>
<evidence type="ECO:0008006" key="5">
    <source>
        <dbReference type="Google" id="ProtNLM"/>
    </source>
</evidence>
<dbReference type="RefSeq" id="WP_011277334.1">
    <property type="nucleotide sequence ID" value="NZ_BHWZ01000001.1"/>
</dbReference>
<proteinExistence type="predicted"/>
<organism evidence="2 3">
    <name type="scientific">Sulfolobus acidocaldarius</name>
    <dbReference type="NCBI Taxonomy" id="2285"/>
    <lineage>
        <taxon>Archaea</taxon>
        <taxon>Thermoproteota</taxon>
        <taxon>Thermoprotei</taxon>
        <taxon>Sulfolobales</taxon>
        <taxon>Sulfolobaceae</taxon>
        <taxon>Sulfolobus</taxon>
    </lineage>
</organism>
<dbReference type="GeneID" id="14550946"/>
<evidence type="ECO:0000313" key="3">
    <source>
        <dbReference type="Proteomes" id="UP000060043"/>
    </source>
</evidence>
<dbReference type="EMBL" id="CP013695">
    <property type="protein sequence ID" value="ALU31943.1"/>
    <property type="molecule type" value="Genomic_DNA"/>
</dbReference>
<evidence type="ECO:0000313" key="1">
    <source>
        <dbReference type="EMBL" id="ALU29216.1"/>
    </source>
</evidence>
<evidence type="ECO:0000313" key="4">
    <source>
        <dbReference type="Proteomes" id="UP000065473"/>
    </source>
</evidence>
<dbReference type="OrthoDB" id="44104at2157"/>